<keyword evidence="4" id="KW-0547">Nucleotide-binding</keyword>
<dbReference type="EMBL" id="JAUJFL010000005">
    <property type="protein sequence ID" value="KAK2603094.1"/>
    <property type="molecule type" value="Genomic_DNA"/>
</dbReference>
<dbReference type="GO" id="GO:0005524">
    <property type="term" value="F:ATP binding"/>
    <property type="evidence" value="ECO:0007669"/>
    <property type="project" value="UniProtKB-KW"/>
</dbReference>
<dbReference type="Gene3D" id="3.30.200.20">
    <property type="entry name" value="Phosphorylase Kinase, domain 1"/>
    <property type="match status" value="1"/>
</dbReference>
<keyword evidence="2" id="KW-0723">Serine/threonine-protein kinase</keyword>
<dbReference type="PANTHER" id="PTHR47634:SF9">
    <property type="entry name" value="PROTEIN KINASE DOMAIN-CONTAINING PROTEIN-RELATED"/>
    <property type="match status" value="1"/>
</dbReference>
<reference evidence="11" key="1">
    <citation type="submission" date="2023-06" db="EMBL/GenBank/DDBJ databases">
        <authorList>
            <person name="Noh H."/>
        </authorList>
    </citation>
    <scope>NUCLEOTIDE SEQUENCE</scope>
    <source>
        <strain evidence="11">DUCC20226</strain>
    </source>
</reference>
<keyword evidence="5" id="KW-0418">Kinase</keyword>
<dbReference type="Pfam" id="PF00069">
    <property type="entry name" value="Pkinase"/>
    <property type="match status" value="1"/>
</dbReference>
<evidence type="ECO:0000256" key="1">
    <source>
        <dbReference type="ARBA" id="ARBA00012513"/>
    </source>
</evidence>
<organism evidence="11 12">
    <name type="scientific">Phomopsis amygdali</name>
    <name type="common">Fusicoccum amygdali</name>
    <dbReference type="NCBI Taxonomy" id="1214568"/>
    <lineage>
        <taxon>Eukaryota</taxon>
        <taxon>Fungi</taxon>
        <taxon>Dikarya</taxon>
        <taxon>Ascomycota</taxon>
        <taxon>Pezizomycotina</taxon>
        <taxon>Sordariomycetes</taxon>
        <taxon>Sordariomycetidae</taxon>
        <taxon>Diaporthales</taxon>
        <taxon>Diaporthaceae</taxon>
        <taxon>Diaporthe</taxon>
    </lineage>
</organism>
<dbReference type="PANTHER" id="PTHR47634">
    <property type="entry name" value="PROTEIN KINASE DOMAIN-CONTAINING PROTEIN-RELATED"/>
    <property type="match status" value="1"/>
</dbReference>
<dbReference type="EC" id="2.7.11.1" evidence="1"/>
<gene>
    <name evidence="11" type="ORF">N8I77_009576</name>
</gene>
<feature type="domain" description="Protein kinase" evidence="10">
    <location>
        <begin position="56"/>
        <end position="404"/>
    </location>
</feature>
<comment type="caution">
    <text evidence="11">The sequence shown here is derived from an EMBL/GenBank/DDBJ whole genome shotgun (WGS) entry which is preliminary data.</text>
</comment>
<evidence type="ECO:0000313" key="12">
    <source>
        <dbReference type="Proteomes" id="UP001265746"/>
    </source>
</evidence>
<dbReference type="EMBL" id="JAUJFL010000005">
    <property type="protein sequence ID" value="KAK2603093.1"/>
    <property type="molecule type" value="Genomic_DNA"/>
</dbReference>
<dbReference type="PROSITE" id="PS50011">
    <property type="entry name" value="PROTEIN_KINASE_DOM"/>
    <property type="match status" value="1"/>
</dbReference>
<sequence length="422" mass="48026">MEAPSDTRPPSPARDFPPSGFEVVDESEKLDEEKYAWYSVETWYPVQIGEVFQNQYQAITKIGYGTASTSWLCRDLKNHRYVTLKVCCTDSEQANRETAALEQIESVLAGPDGAEHTGQEFIRRLLDKFTVSNPKAVQPKPNICLVYKPMGMSLSEMATYSYDDGMPVDVVKGITMYLLAGLDFLHSKANLVHTDLQDGNIMFSIESETSLQDVVEEELNYPSPRKIHKDGHNIFMSREILTSDIEYPTICDFGEARFGKDEYEEHAMPDRYRAPEILLHLPWTNKIDIWALGLMIWSMVEGTNLFRGSHGGRWESASPHMARMVSLFGQPPQHMLDQTAAIDKFFDTNGKLKDHQFGPTSLEEEETKLQGDEKRQFLRFIGRMLQWDPNRRPSARELAEDPWPQSGLSDGEDADREPGLDS</sequence>
<evidence type="ECO:0000256" key="5">
    <source>
        <dbReference type="ARBA" id="ARBA00022777"/>
    </source>
</evidence>
<keyword evidence="6" id="KW-0067">ATP-binding</keyword>
<evidence type="ECO:0000256" key="6">
    <source>
        <dbReference type="ARBA" id="ARBA00022840"/>
    </source>
</evidence>
<feature type="region of interest" description="Disordered" evidence="9">
    <location>
        <begin position="391"/>
        <end position="422"/>
    </location>
</feature>
<dbReference type="GO" id="GO:0004674">
    <property type="term" value="F:protein serine/threonine kinase activity"/>
    <property type="evidence" value="ECO:0007669"/>
    <property type="project" value="UniProtKB-KW"/>
</dbReference>
<dbReference type="SMART" id="SM00220">
    <property type="entry name" value="S_TKc"/>
    <property type="match status" value="1"/>
</dbReference>
<dbReference type="InterPro" id="IPR051334">
    <property type="entry name" value="SRPK"/>
</dbReference>
<dbReference type="InterPro" id="IPR011009">
    <property type="entry name" value="Kinase-like_dom_sf"/>
</dbReference>
<proteinExistence type="predicted"/>
<evidence type="ECO:0000256" key="9">
    <source>
        <dbReference type="SAM" id="MobiDB-lite"/>
    </source>
</evidence>
<evidence type="ECO:0000256" key="8">
    <source>
        <dbReference type="ARBA" id="ARBA00048679"/>
    </source>
</evidence>
<dbReference type="SUPFAM" id="SSF56112">
    <property type="entry name" value="Protein kinase-like (PK-like)"/>
    <property type="match status" value="1"/>
</dbReference>
<dbReference type="Proteomes" id="UP001265746">
    <property type="component" value="Unassembled WGS sequence"/>
</dbReference>
<evidence type="ECO:0000256" key="2">
    <source>
        <dbReference type="ARBA" id="ARBA00022527"/>
    </source>
</evidence>
<dbReference type="Gene3D" id="1.10.510.10">
    <property type="entry name" value="Transferase(Phosphotransferase) domain 1"/>
    <property type="match status" value="1"/>
</dbReference>
<evidence type="ECO:0000256" key="3">
    <source>
        <dbReference type="ARBA" id="ARBA00022679"/>
    </source>
</evidence>
<comment type="catalytic activity">
    <reaction evidence="8">
        <text>L-seryl-[protein] + ATP = O-phospho-L-seryl-[protein] + ADP + H(+)</text>
        <dbReference type="Rhea" id="RHEA:17989"/>
        <dbReference type="Rhea" id="RHEA-COMP:9863"/>
        <dbReference type="Rhea" id="RHEA-COMP:11604"/>
        <dbReference type="ChEBI" id="CHEBI:15378"/>
        <dbReference type="ChEBI" id="CHEBI:29999"/>
        <dbReference type="ChEBI" id="CHEBI:30616"/>
        <dbReference type="ChEBI" id="CHEBI:83421"/>
        <dbReference type="ChEBI" id="CHEBI:456216"/>
        <dbReference type="EC" id="2.7.11.1"/>
    </reaction>
</comment>
<evidence type="ECO:0000256" key="7">
    <source>
        <dbReference type="ARBA" id="ARBA00047899"/>
    </source>
</evidence>
<dbReference type="GO" id="GO:0000245">
    <property type="term" value="P:spliceosomal complex assembly"/>
    <property type="evidence" value="ECO:0007669"/>
    <property type="project" value="TreeGrafter"/>
</dbReference>
<keyword evidence="12" id="KW-1185">Reference proteome</keyword>
<evidence type="ECO:0000313" key="11">
    <source>
        <dbReference type="EMBL" id="KAK2603093.1"/>
    </source>
</evidence>
<name>A0AAD9W0T2_PHOAM</name>
<evidence type="ECO:0000259" key="10">
    <source>
        <dbReference type="PROSITE" id="PS50011"/>
    </source>
</evidence>
<dbReference type="AlphaFoldDB" id="A0AAD9W0T2"/>
<feature type="region of interest" description="Disordered" evidence="9">
    <location>
        <begin position="1"/>
        <end position="21"/>
    </location>
</feature>
<comment type="catalytic activity">
    <reaction evidence="7">
        <text>L-threonyl-[protein] + ATP = O-phospho-L-threonyl-[protein] + ADP + H(+)</text>
        <dbReference type="Rhea" id="RHEA:46608"/>
        <dbReference type="Rhea" id="RHEA-COMP:11060"/>
        <dbReference type="Rhea" id="RHEA-COMP:11605"/>
        <dbReference type="ChEBI" id="CHEBI:15378"/>
        <dbReference type="ChEBI" id="CHEBI:30013"/>
        <dbReference type="ChEBI" id="CHEBI:30616"/>
        <dbReference type="ChEBI" id="CHEBI:61977"/>
        <dbReference type="ChEBI" id="CHEBI:456216"/>
        <dbReference type="EC" id="2.7.11.1"/>
    </reaction>
</comment>
<accession>A0AAD9W0T2</accession>
<evidence type="ECO:0000256" key="4">
    <source>
        <dbReference type="ARBA" id="ARBA00022741"/>
    </source>
</evidence>
<dbReference type="GO" id="GO:0050684">
    <property type="term" value="P:regulation of mRNA processing"/>
    <property type="evidence" value="ECO:0007669"/>
    <property type="project" value="TreeGrafter"/>
</dbReference>
<dbReference type="InterPro" id="IPR000719">
    <property type="entry name" value="Prot_kinase_dom"/>
</dbReference>
<protein>
    <recommendedName>
        <fullName evidence="1">non-specific serine/threonine protein kinase</fullName>
        <ecNumber evidence="1">2.7.11.1</ecNumber>
    </recommendedName>
</protein>
<keyword evidence="3" id="KW-0808">Transferase</keyword>